<organism evidence="1">
    <name type="scientific">uncultured Propionibacteriaceae bacterium</name>
    <dbReference type="NCBI Taxonomy" id="257457"/>
    <lineage>
        <taxon>Bacteria</taxon>
        <taxon>Bacillati</taxon>
        <taxon>Actinomycetota</taxon>
        <taxon>Actinomycetes</taxon>
        <taxon>Propionibacteriales</taxon>
        <taxon>Propionibacteriaceae</taxon>
        <taxon>environmental samples</taxon>
    </lineage>
</organism>
<protein>
    <submittedName>
        <fullName evidence="1">Uncharacterized protein</fullName>
    </submittedName>
</protein>
<name>A0A6J4NKM1_9ACTN</name>
<proteinExistence type="predicted"/>
<accession>A0A6J4NKM1</accession>
<dbReference type="AlphaFoldDB" id="A0A6J4NKM1"/>
<sequence>MRIGIGAVLRPRLPAGMLSWTSPDGTWRVNTVVAPASSS</sequence>
<evidence type="ECO:0000313" key="1">
    <source>
        <dbReference type="EMBL" id="CAA9389962.1"/>
    </source>
</evidence>
<reference evidence="1" key="1">
    <citation type="submission" date="2020-02" db="EMBL/GenBank/DDBJ databases">
        <authorList>
            <person name="Meier V. D."/>
        </authorList>
    </citation>
    <scope>NUCLEOTIDE SEQUENCE</scope>
    <source>
        <strain evidence="1">AVDCRST_MAG75</strain>
    </source>
</reference>
<dbReference type="EMBL" id="CADCUO010000086">
    <property type="protein sequence ID" value="CAA9389962.1"/>
    <property type="molecule type" value="Genomic_DNA"/>
</dbReference>
<gene>
    <name evidence="1" type="ORF">AVDCRST_MAG75-1504</name>
</gene>